<gene>
    <name evidence="1" type="ORF">SPELUC_LOCUS8739</name>
</gene>
<dbReference type="Proteomes" id="UP000789366">
    <property type="component" value="Unassembled WGS sequence"/>
</dbReference>
<evidence type="ECO:0000313" key="1">
    <source>
        <dbReference type="EMBL" id="CAG8645835.1"/>
    </source>
</evidence>
<evidence type="ECO:0000313" key="2">
    <source>
        <dbReference type="Proteomes" id="UP000789366"/>
    </source>
</evidence>
<sequence length="403" mass="46681">MTFKDSSTKANFSFNELLKETLVIDKFIDHSVFKNIRFIGSGTFGSTYHAVAEMSDIGVALKSFENIDIITAKEILNEINLYKDIIHDNIIKFYGVTKNEGPQYLLVLEYAGDGTITTYLRNTFSKLNWERKLNLAQQLVNGVNFMHEKEIIHGNLKDPIKRPNIQDVVLSFKQLKTESIHNENKAIKNNLFSVNELPATSNIIQSNLDQLTHDNKKLVMEDNNLDLDSLNSKDRAFEGRSTTWILEELCKNPESKLITIDIFLKIFPDNDNETTFHENIKKTRKEDQIEVIKSKSFNTLIKLNHENKMKFDFIYIDGSHESHDVLSDAVLSWNLLKEGGIMILDDYEWDFFEEEYLNPRIAIDSFLICYQTQIEIIDKCYQVAIRKITREGTRTVREGKTID</sequence>
<keyword evidence="2" id="KW-1185">Reference proteome</keyword>
<organism evidence="1 2">
    <name type="scientific">Cetraspora pellucida</name>
    <dbReference type="NCBI Taxonomy" id="1433469"/>
    <lineage>
        <taxon>Eukaryota</taxon>
        <taxon>Fungi</taxon>
        <taxon>Fungi incertae sedis</taxon>
        <taxon>Mucoromycota</taxon>
        <taxon>Glomeromycotina</taxon>
        <taxon>Glomeromycetes</taxon>
        <taxon>Diversisporales</taxon>
        <taxon>Gigasporaceae</taxon>
        <taxon>Cetraspora</taxon>
    </lineage>
</organism>
<protein>
    <submittedName>
        <fullName evidence="1">5762_t:CDS:1</fullName>
    </submittedName>
</protein>
<name>A0ACA9NFZ7_9GLOM</name>
<accession>A0ACA9NFZ7</accession>
<proteinExistence type="predicted"/>
<comment type="caution">
    <text evidence="1">The sequence shown here is derived from an EMBL/GenBank/DDBJ whole genome shotgun (WGS) entry which is preliminary data.</text>
</comment>
<reference evidence="1" key="1">
    <citation type="submission" date="2021-06" db="EMBL/GenBank/DDBJ databases">
        <authorList>
            <person name="Kallberg Y."/>
            <person name="Tangrot J."/>
            <person name="Rosling A."/>
        </authorList>
    </citation>
    <scope>NUCLEOTIDE SEQUENCE</scope>
    <source>
        <strain evidence="1">28 12/20/2015</strain>
    </source>
</reference>
<dbReference type="EMBL" id="CAJVPW010013529">
    <property type="protein sequence ID" value="CAG8645835.1"/>
    <property type="molecule type" value="Genomic_DNA"/>
</dbReference>